<feature type="domain" description="Pyruvate kinase C-terminal" evidence="16">
    <location>
        <begin position="355"/>
        <end position="468"/>
    </location>
</feature>
<comment type="similarity">
    <text evidence="3 14">Belongs to the pyruvate kinase family.</text>
</comment>
<evidence type="ECO:0000256" key="13">
    <source>
        <dbReference type="NCBIfam" id="TIGR01064"/>
    </source>
</evidence>
<organism evidence="17 18">
    <name type="scientific">Bosea vaviloviae</name>
    <dbReference type="NCBI Taxonomy" id="1526658"/>
    <lineage>
        <taxon>Bacteria</taxon>
        <taxon>Pseudomonadati</taxon>
        <taxon>Pseudomonadota</taxon>
        <taxon>Alphaproteobacteria</taxon>
        <taxon>Hyphomicrobiales</taxon>
        <taxon>Boseaceae</taxon>
        <taxon>Bosea</taxon>
    </lineage>
</organism>
<dbReference type="InterPro" id="IPR036918">
    <property type="entry name" value="Pyrv_Knase_C_sf"/>
</dbReference>
<dbReference type="AlphaFoldDB" id="A0A0N1F2M2"/>
<evidence type="ECO:0000256" key="11">
    <source>
        <dbReference type="ARBA" id="ARBA00023152"/>
    </source>
</evidence>
<dbReference type="GO" id="GO:0030955">
    <property type="term" value="F:potassium ion binding"/>
    <property type="evidence" value="ECO:0007669"/>
    <property type="project" value="UniProtKB-UniRule"/>
</dbReference>
<dbReference type="PROSITE" id="PS00110">
    <property type="entry name" value="PYRUVATE_KINASE"/>
    <property type="match status" value="1"/>
</dbReference>
<comment type="pathway">
    <text evidence="2 14">Carbohydrate degradation; glycolysis; pyruvate from D-glyceraldehyde 3-phosphate: step 5/5.</text>
</comment>
<proteinExistence type="inferred from homology"/>
<dbReference type="InterPro" id="IPR015806">
    <property type="entry name" value="Pyrv_Knase_insert_dom_sf"/>
</dbReference>
<evidence type="ECO:0000256" key="3">
    <source>
        <dbReference type="ARBA" id="ARBA00008663"/>
    </source>
</evidence>
<dbReference type="Pfam" id="PF00224">
    <property type="entry name" value="PK"/>
    <property type="match status" value="1"/>
</dbReference>
<dbReference type="PANTHER" id="PTHR11817">
    <property type="entry name" value="PYRUVATE KINASE"/>
    <property type="match status" value="1"/>
</dbReference>
<dbReference type="EMBL" id="LGSZ01000048">
    <property type="protein sequence ID" value="KPH79517.1"/>
    <property type="molecule type" value="Genomic_DNA"/>
</dbReference>
<dbReference type="GO" id="GO:0005524">
    <property type="term" value="F:ATP binding"/>
    <property type="evidence" value="ECO:0007669"/>
    <property type="project" value="UniProtKB-KW"/>
</dbReference>
<dbReference type="NCBIfam" id="NF004886">
    <property type="entry name" value="PRK06247.1"/>
    <property type="match status" value="1"/>
</dbReference>
<dbReference type="Gene3D" id="3.40.1380.20">
    <property type="entry name" value="Pyruvate kinase, C-terminal domain"/>
    <property type="match status" value="1"/>
</dbReference>
<dbReference type="Gene3D" id="2.40.33.10">
    <property type="entry name" value="PK beta-barrel domain-like"/>
    <property type="match status" value="1"/>
</dbReference>
<dbReference type="GO" id="GO:0004743">
    <property type="term" value="F:pyruvate kinase activity"/>
    <property type="evidence" value="ECO:0007669"/>
    <property type="project" value="UniProtKB-UniRule"/>
</dbReference>
<keyword evidence="11 14" id="KW-0324">Glycolysis</keyword>
<evidence type="ECO:0000256" key="14">
    <source>
        <dbReference type="RuleBase" id="RU000504"/>
    </source>
</evidence>
<protein>
    <recommendedName>
        <fullName evidence="4 13">Pyruvate kinase</fullName>
        <ecNumber evidence="4 13">2.7.1.40</ecNumber>
    </recommendedName>
</protein>
<dbReference type="RefSeq" id="WP_054210172.1">
    <property type="nucleotide sequence ID" value="NZ_LGSZ01000048.1"/>
</dbReference>
<dbReference type="InterPro" id="IPR015793">
    <property type="entry name" value="Pyrv_Knase_brl"/>
</dbReference>
<evidence type="ECO:0000256" key="10">
    <source>
        <dbReference type="ARBA" id="ARBA00022842"/>
    </source>
</evidence>
<comment type="cofactor">
    <cofactor evidence="1">
        <name>K(+)</name>
        <dbReference type="ChEBI" id="CHEBI:29103"/>
    </cofactor>
</comment>
<dbReference type="UniPathway" id="UPA00109">
    <property type="reaction ID" value="UER00188"/>
</dbReference>
<evidence type="ECO:0000256" key="9">
    <source>
        <dbReference type="ARBA" id="ARBA00022840"/>
    </source>
</evidence>
<evidence type="ECO:0000256" key="1">
    <source>
        <dbReference type="ARBA" id="ARBA00001958"/>
    </source>
</evidence>
<dbReference type="PRINTS" id="PR01050">
    <property type="entry name" value="PYRUVTKNASE"/>
</dbReference>
<keyword evidence="8 14" id="KW-0418">Kinase</keyword>
<gene>
    <name evidence="17" type="ORF">AE618_16555</name>
</gene>
<dbReference type="OrthoDB" id="9812123at2"/>
<dbReference type="InterPro" id="IPR040442">
    <property type="entry name" value="Pyrv_kinase-like_dom_sf"/>
</dbReference>
<sequence length="470" mass="50087">MKRQRRAKIVATLGPASSDADTIKRLFEAGVDVFRLNFSHGSKDDHRARHDIIRALEKEANYPIAILQDLQGPKIRLGAVKDGKIALPTGSTIRLVLDKAASDAGHLPLPHPEIFEAVMPGHNLLVDDGKVRLQVTGCTSDMIEARVVTGGVVSDRKGVNLPDTVLQLSPITTKDREDLAFGLDLGVDWVAFSFVQRASDLIEAHALVGGRAGVMSKIEKPSALTAIDDIIALSDAVMVARGDLGVEIPAEDVPGAQKDLVRLCRLAGKPVIIATQMLESMIVTPTPTRAEASDVATGIYDGADAVMLSAESASGQFPVIAVETMDRIIRRTEQHRSYRPIIEALKPAIEPMPQHAVAAAASEVADALGASAIVAFTQKGTTAYRIARQRSPVPILGLTPELSTARRLALLWGTYSIQCDDVGEYSQMVEQAAAQALAADYVKRGETIVVVAGVPFGQAGSTNNLRVVAV</sequence>
<keyword evidence="6" id="KW-0479">Metal-binding</keyword>
<dbReference type="GO" id="GO:0016301">
    <property type="term" value="F:kinase activity"/>
    <property type="evidence" value="ECO:0007669"/>
    <property type="project" value="UniProtKB-KW"/>
</dbReference>
<dbReference type="InterPro" id="IPR015813">
    <property type="entry name" value="Pyrv/PenolPyrv_kinase-like_dom"/>
</dbReference>
<keyword evidence="12 17" id="KW-0670">Pyruvate</keyword>
<reference evidence="17 18" key="1">
    <citation type="submission" date="2015-07" db="EMBL/GenBank/DDBJ databases">
        <title>Whole genome sequencing of Bosea vaviloviae isolated from cave pool.</title>
        <authorList>
            <person name="Tan N.E.H."/>
            <person name="Lee Y.P."/>
            <person name="Gan H.M."/>
            <person name="Barton H."/>
            <person name="Savka M.A."/>
        </authorList>
    </citation>
    <scope>NUCLEOTIDE SEQUENCE [LARGE SCALE GENOMIC DNA]</scope>
    <source>
        <strain evidence="17 18">SD260</strain>
    </source>
</reference>
<evidence type="ECO:0000256" key="7">
    <source>
        <dbReference type="ARBA" id="ARBA00022741"/>
    </source>
</evidence>
<comment type="catalytic activity">
    <reaction evidence="14">
        <text>pyruvate + ATP = phosphoenolpyruvate + ADP + H(+)</text>
        <dbReference type="Rhea" id="RHEA:18157"/>
        <dbReference type="ChEBI" id="CHEBI:15361"/>
        <dbReference type="ChEBI" id="CHEBI:15378"/>
        <dbReference type="ChEBI" id="CHEBI:30616"/>
        <dbReference type="ChEBI" id="CHEBI:58702"/>
        <dbReference type="ChEBI" id="CHEBI:456216"/>
        <dbReference type="EC" id="2.7.1.40"/>
    </reaction>
</comment>
<evidence type="ECO:0000256" key="12">
    <source>
        <dbReference type="ARBA" id="ARBA00023317"/>
    </source>
</evidence>
<evidence type="ECO:0000259" key="15">
    <source>
        <dbReference type="Pfam" id="PF00224"/>
    </source>
</evidence>
<dbReference type="InterPro" id="IPR001697">
    <property type="entry name" value="Pyr_Knase"/>
</dbReference>
<dbReference type="Pfam" id="PF02887">
    <property type="entry name" value="PK_C"/>
    <property type="match status" value="1"/>
</dbReference>
<evidence type="ECO:0000256" key="4">
    <source>
        <dbReference type="ARBA" id="ARBA00012142"/>
    </source>
</evidence>
<dbReference type="GO" id="GO:0000287">
    <property type="term" value="F:magnesium ion binding"/>
    <property type="evidence" value="ECO:0007669"/>
    <property type="project" value="UniProtKB-UniRule"/>
</dbReference>
<keyword evidence="5 14" id="KW-0808">Transferase</keyword>
<evidence type="ECO:0000256" key="5">
    <source>
        <dbReference type="ARBA" id="ARBA00022679"/>
    </source>
</evidence>
<evidence type="ECO:0000256" key="8">
    <source>
        <dbReference type="ARBA" id="ARBA00022777"/>
    </source>
</evidence>
<dbReference type="Proteomes" id="UP000037822">
    <property type="component" value="Unassembled WGS sequence"/>
</dbReference>
<evidence type="ECO:0000313" key="18">
    <source>
        <dbReference type="Proteomes" id="UP000037822"/>
    </source>
</evidence>
<dbReference type="PATRIC" id="fig|1526658.3.peg.57"/>
<dbReference type="InterPro" id="IPR011037">
    <property type="entry name" value="Pyrv_Knase-like_insert_dom_sf"/>
</dbReference>
<name>A0A0N1F2M2_9HYPH</name>
<dbReference type="SUPFAM" id="SSF52935">
    <property type="entry name" value="PK C-terminal domain-like"/>
    <property type="match status" value="1"/>
</dbReference>
<evidence type="ECO:0000256" key="6">
    <source>
        <dbReference type="ARBA" id="ARBA00022723"/>
    </source>
</evidence>
<dbReference type="InterPro" id="IPR018209">
    <property type="entry name" value="Pyrv_Knase_AS"/>
</dbReference>
<dbReference type="NCBIfam" id="NF004978">
    <property type="entry name" value="PRK06354.1"/>
    <property type="match status" value="1"/>
</dbReference>
<keyword evidence="10 14" id="KW-0460">Magnesium</keyword>
<dbReference type="FunFam" id="2.40.33.10:FF:000001">
    <property type="entry name" value="Pyruvate kinase"/>
    <property type="match status" value="1"/>
</dbReference>
<dbReference type="NCBIfam" id="TIGR01064">
    <property type="entry name" value="pyruv_kin"/>
    <property type="match status" value="1"/>
</dbReference>
<dbReference type="EC" id="2.7.1.40" evidence="4 13"/>
<evidence type="ECO:0000313" key="17">
    <source>
        <dbReference type="EMBL" id="KPH79517.1"/>
    </source>
</evidence>
<evidence type="ECO:0000259" key="16">
    <source>
        <dbReference type="Pfam" id="PF02887"/>
    </source>
</evidence>
<comment type="caution">
    <text evidence="17">The sequence shown here is derived from an EMBL/GenBank/DDBJ whole genome shotgun (WGS) entry which is preliminary data.</text>
</comment>
<keyword evidence="7" id="KW-0547">Nucleotide-binding</keyword>
<keyword evidence="9" id="KW-0067">ATP-binding</keyword>
<dbReference type="NCBIfam" id="NF004491">
    <property type="entry name" value="PRK05826.1"/>
    <property type="match status" value="1"/>
</dbReference>
<dbReference type="SUPFAM" id="SSF50800">
    <property type="entry name" value="PK beta-barrel domain-like"/>
    <property type="match status" value="1"/>
</dbReference>
<accession>A0A0N1F2M2</accession>
<keyword evidence="18" id="KW-1185">Reference proteome</keyword>
<feature type="domain" description="Pyruvate kinase barrel" evidence="15">
    <location>
        <begin position="5"/>
        <end position="322"/>
    </location>
</feature>
<dbReference type="Gene3D" id="3.20.20.60">
    <property type="entry name" value="Phosphoenolpyruvate-binding domains"/>
    <property type="match status" value="1"/>
</dbReference>
<dbReference type="SUPFAM" id="SSF51621">
    <property type="entry name" value="Phosphoenolpyruvate/pyruvate domain"/>
    <property type="match status" value="1"/>
</dbReference>
<dbReference type="InterPro" id="IPR015795">
    <property type="entry name" value="Pyrv_Knase_C"/>
</dbReference>
<evidence type="ECO:0000256" key="2">
    <source>
        <dbReference type="ARBA" id="ARBA00004997"/>
    </source>
</evidence>